<dbReference type="RefSeq" id="WP_249973873.1">
    <property type="nucleotide sequence ID" value="NZ_JAMFLZ010000009.1"/>
</dbReference>
<feature type="transmembrane region" description="Helical" evidence="4">
    <location>
        <begin position="99"/>
        <end position="120"/>
    </location>
</feature>
<comment type="caution">
    <text evidence="6">The sequence shown here is derived from an EMBL/GenBank/DDBJ whole genome shotgun (WGS) entry which is preliminary data.</text>
</comment>
<organism evidence="6 7">
    <name type="scientific">Jejuia spongiicola</name>
    <dbReference type="NCBI Taxonomy" id="2942207"/>
    <lineage>
        <taxon>Bacteria</taxon>
        <taxon>Pseudomonadati</taxon>
        <taxon>Bacteroidota</taxon>
        <taxon>Flavobacteriia</taxon>
        <taxon>Flavobacteriales</taxon>
        <taxon>Flavobacteriaceae</taxon>
        <taxon>Jejuia</taxon>
    </lineage>
</organism>
<feature type="transmembrane region" description="Helical" evidence="4">
    <location>
        <begin position="6"/>
        <end position="27"/>
    </location>
</feature>
<dbReference type="SUPFAM" id="SSF46689">
    <property type="entry name" value="Homeodomain-like"/>
    <property type="match status" value="1"/>
</dbReference>
<dbReference type="SMART" id="SM00342">
    <property type="entry name" value="HTH_ARAC"/>
    <property type="match status" value="1"/>
</dbReference>
<keyword evidence="4" id="KW-0812">Transmembrane</keyword>
<feature type="transmembrane region" description="Helical" evidence="4">
    <location>
        <begin position="214"/>
        <end position="235"/>
    </location>
</feature>
<accession>A0ABT0QHK1</accession>
<evidence type="ECO:0000313" key="7">
    <source>
        <dbReference type="Proteomes" id="UP001165381"/>
    </source>
</evidence>
<keyword evidence="1" id="KW-0805">Transcription regulation</keyword>
<name>A0ABT0QHK1_9FLAO</name>
<feature type="transmembrane region" description="Helical" evidence="4">
    <location>
        <begin position="187"/>
        <end position="208"/>
    </location>
</feature>
<evidence type="ECO:0000256" key="2">
    <source>
        <dbReference type="ARBA" id="ARBA00023125"/>
    </source>
</evidence>
<proteinExistence type="predicted"/>
<dbReference type="PROSITE" id="PS01124">
    <property type="entry name" value="HTH_ARAC_FAMILY_2"/>
    <property type="match status" value="1"/>
</dbReference>
<feature type="transmembrane region" description="Helical" evidence="4">
    <location>
        <begin position="63"/>
        <end position="87"/>
    </location>
</feature>
<evidence type="ECO:0000259" key="5">
    <source>
        <dbReference type="PROSITE" id="PS01124"/>
    </source>
</evidence>
<reference evidence="6" key="1">
    <citation type="submission" date="2022-05" db="EMBL/GenBank/DDBJ databases">
        <authorList>
            <person name="Park J.-S."/>
        </authorList>
    </citation>
    <scope>NUCLEOTIDE SEQUENCE</scope>
    <source>
        <strain evidence="6">2012CJ34-3</strain>
    </source>
</reference>
<evidence type="ECO:0000256" key="3">
    <source>
        <dbReference type="ARBA" id="ARBA00023163"/>
    </source>
</evidence>
<dbReference type="PANTHER" id="PTHR43280">
    <property type="entry name" value="ARAC-FAMILY TRANSCRIPTIONAL REGULATOR"/>
    <property type="match status" value="1"/>
</dbReference>
<sequence length="380" mass="44849">MNDLNFNIYNITIISGVIQGFIFSLIVLTQKKYITNNTIYLGLVVLFLSLSNLQYWFLDTQLANVYSFIKLIYIPWHWLVLPMFYLYVHKFIGRKKLNYKIKLILILPFFIVLLIHITYILLTHSSDSINKIASHFQRGIYVYIEFLSFIFNILIMVFVYRMILKHERDKSYDITWVKSETNWLKKLIYTGVIVCFCWFCALIIVVIYNLNKSYIFYPMWIGISVLVYWIGYVGINKSKDLKKRIELRKKRISILKKSKLVPNLQENSKGFYKLEIYIKGEKKYLNPNLTLKAISKELSLSEGYLSQLINKNTDSNFNDYINLLRIGESKEMLANPDYNNYTIVAIGLESGFNSKSSFYSAFKKHTGKTPMEYKKDVRNP</sequence>
<keyword evidence="4" id="KW-0472">Membrane</keyword>
<keyword evidence="7" id="KW-1185">Reference proteome</keyword>
<dbReference type="Gene3D" id="1.10.10.60">
    <property type="entry name" value="Homeodomain-like"/>
    <property type="match status" value="2"/>
</dbReference>
<keyword evidence="4" id="KW-1133">Transmembrane helix</keyword>
<dbReference type="Pfam" id="PF12833">
    <property type="entry name" value="HTH_18"/>
    <property type="match status" value="1"/>
</dbReference>
<feature type="domain" description="HTH araC/xylS-type" evidence="5">
    <location>
        <begin position="272"/>
        <end position="376"/>
    </location>
</feature>
<gene>
    <name evidence="6" type="ORF">M3P09_15770</name>
</gene>
<dbReference type="InterPro" id="IPR018060">
    <property type="entry name" value="HTH_AraC"/>
</dbReference>
<evidence type="ECO:0000256" key="4">
    <source>
        <dbReference type="SAM" id="Phobius"/>
    </source>
</evidence>
<dbReference type="EMBL" id="JAMFLZ010000009">
    <property type="protein sequence ID" value="MCL6296471.1"/>
    <property type="molecule type" value="Genomic_DNA"/>
</dbReference>
<dbReference type="PROSITE" id="PS00041">
    <property type="entry name" value="HTH_ARAC_FAMILY_1"/>
    <property type="match status" value="1"/>
</dbReference>
<dbReference type="InterPro" id="IPR018062">
    <property type="entry name" value="HTH_AraC-typ_CS"/>
</dbReference>
<feature type="transmembrane region" description="Helical" evidence="4">
    <location>
        <begin position="140"/>
        <end position="160"/>
    </location>
</feature>
<protein>
    <submittedName>
        <fullName evidence="6">AraC family transcriptional regulator</fullName>
    </submittedName>
</protein>
<dbReference type="PANTHER" id="PTHR43280:SF29">
    <property type="entry name" value="ARAC-FAMILY TRANSCRIPTIONAL REGULATOR"/>
    <property type="match status" value="1"/>
</dbReference>
<dbReference type="InterPro" id="IPR009057">
    <property type="entry name" value="Homeodomain-like_sf"/>
</dbReference>
<evidence type="ECO:0000313" key="6">
    <source>
        <dbReference type="EMBL" id="MCL6296471.1"/>
    </source>
</evidence>
<feature type="transmembrane region" description="Helical" evidence="4">
    <location>
        <begin position="39"/>
        <end position="57"/>
    </location>
</feature>
<evidence type="ECO:0000256" key="1">
    <source>
        <dbReference type="ARBA" id="ARBA00023015"/>
    </source>
</evidence>
<keyword evidence="2" id="KW-0238">DNA-binding</keyword>
<dbReference type="Proteomes" id="UP001165381">
    <property type="component" value="Unassembled WGS sequence"/>
</dbReference>
<keyword evidence="3" id="KW-0804">Transcription</keyword>